<organism evidence="12 13">
    <name type="scientific">Cytospora schulzeri</name>
    <dbReference type="NCBI Taxonomy" id="448051"/>
    <lineage>
        <taxon>Eukaryota</taxon>
        <taxon>Fungi</taxon>
        <taxon>Dikarya</taxon>
        <taxon>Ascomycota</taxon>
        <taxon>Pezizomycotina</taxon>
        <taxon>Sordariomycetes</taxon>
        <taxon>Sordariomycetidae</taxon>
        <taxon>Diaporthales</taxon>
        <taxon>Cytosporaceae</taxon>
        <taxon>Cytospora</taxon>
    </lineage>
</organism>
<dbReference type="GO" id="GO:0016887">
    <property type="term" value="F:ATP hydrolysis activity"/>
    <property type="evidence" value="ECO:0007669"/>
    <property type="project" value="RHEA"/>
</dbReference>
<dbReference type="GO" id="GO:0006310">
    <property type="term" value="P:DNA recombination"/>
    <property type="evidence" value="ECO:0007669"/>
    <property type="project" value="UniProtKB-KW"/>
</dbReference>
<keyword evidence="3 9" id="KW-0378">Hydrolase</keyword>
<dbReference type="SUPFAM" id="SSF52540">
    <property type="entry name" value="P-loop containing nucleoside triphosphate hydrolases"/>
    <property type="match status" value="2"/>
</dbReference>
<feature type="compositionally biased region" description="Polar residues" evidence="10">
    <location>
        <begin position="88"/>
        <end position="101"/>
    </location>
</feature>
<keyword evidence="8" id="KW-0413">Isomerase</keyword>
<comment type="similarity">
    <text evidence="9">Belongs to the helicase family.</text>
</comment>
<dbReference type="STRING" id="356882.A0A423WDC4"/>
<evidence type="ECO:0000313" key="12">
    <source>
        <dbReference type="EMBL" id="ROW01275.1"/>
    </source>
</evidence>
<dbReference type="EC" id="5.6.2.3" evidence="9"/>
<evidence type="ECO:0000256" key="9">
    <source>
        <dbReference type="RuleBase" id="RU363044"/>
    </source>
</evidence>
<dbReference type="InterPro" id="IPR027417">
    <property type="entry name" value="P-loop_NTPase"/>
</dbReference>
<proteinExistence type="inferred from homology"/>
<dbReference type="AlphaFoldDB" id="A0A423WDC4"/>
<sequence>MVSLMTPPPSSSPSHSGYTQPTTAKRPIQQLENESREPDAPLPKRRRKGPSAVGELEVVSLLSEDGTKDGANGQIRTPGRPNGPPLRQESSLKSPSRSRGMSSAKALSKAAVGRPIADPGPWHATPTPDQGTPPPPPMSQRGVDRHDPGVEMSNVMPSNPYLQGWNHTFSNDGPYTLRNFGTSTPSQPPAYQDQMLIPSHEQHWQSQPWQGYKGPSPTDNYLGYTPQRSQKPPLGTASCPIDLEGPVPDLAPYYPPPTMPAAQLPAYSLANNPASSFPYNQNTTYSNFTTWPTSVNQPAAIAKPIMPPQQAQNVKKAPARKRTQKTIQAELPTYEPALCPEQEDLVRLIESGKNVFYTGSAGCGKSTVLKAFVKRLKAQGKNVRIVAPTGRAALNVGGATTWTFAGWTPDAHKLPIEKIQARAHGKNVFERLTETDVLVIDEISMVENLHFERLNILMKAARHKPRFAVQPAFGGCQIVVTGDFCQLPPVKPFQHCLHCGREMTQKVGEGGKLVHSCRQHGQYADEDKWAFRSKAWQECDFEHVHLKKIHRQNDQTFISMLQKCRLGIKLTEPEIKLLMNHPCRTAQATKLFSTRKEAADVNRERFDNLRGINHPFWCHDNFFWNDHYPQLQWKNRRGEWGHESGTAPPPNTKKPLQALEDHRWGKCVQLKQGMLVVLLTNLDLDAGLCNGSQGLIKGFEDYDPNNMPIRETYDARGKKKIEVKPGQRAVRGAHADVQEMEIKNFITSDSAPIKKWPVVRFHNGVVRTVYAECSIAQLGDEEPHCLLARTQIPLAPAWAMTIHKSQSLTLDRVIVNLSKAFEEGQVYVALSRATGLGGLKIEGDEGFLRSKLMVNPEVSAFLKEKFGDIYGVTAAANVEALPPPEEQQLPHMS</sequence>
<comment type="cofactor">
    <cofactor evidence="9">
        <name>Mg(2+)</name>
        <dbReference type="ChEBI" id="CHEBI:18420"/>
    </cofactor>
</comment>
<dbReference type="Proteomes" id="UP000283895">
    <property type="component" value="Unassembled WGS sequence"/>
</dbReference>
<dbReference type="SMART" id="SM00382">
    <property type="entry name" value="AAA"/>
    <property type="match status" value="1"/>
</dbReference>
<evidence type="ECO:0000259" key="11">
    <source>
        <dbReference type="SMART" id="SM00382"/>
    </source>
</evidence>
<feature type="domain" description="AAA+ ATPase" evidence="11">
    <location>
        <begin position="351"/>
        <end position="483"/>
    </location>
</feature>
<dbReference type="GO" id="GO:0005524">
    <property type="term" value="F:ATP binding"/>
    <property type="evidence" value="ECO:0007669"/>
    <property type="project" value="UniProtKB-KW"/>
</dbReference>
<dbReference type="CDD" id="cd18809">
    <property type="entry name" value="SF1_C_RecD"/>
    <property type="match status" value="1"/>
</dbReference>
<evidence type="ECO:0000256" key="3">
    <source>
        <dbReference type="ARBA" id="ARBA00022801"/>
    </source>
</evidence>
<dbReference type="Gene3D" id="3.40.50.300">
    <property type="entry name" value="P-loop containing nucleotide triphosphate hydrolases"/>
    <property type="match status" value="2"/>
</dbReference>
<name>A0A423WDC4_9PEZI</name>
<evidence type="ECO:0000256" key="2">
    <source>
        <dbReference type="ARBA" id="ARBA00022763"/>
    </source>
</evidence>
<keyword evidence="9" id="KW-0233">DNA recombination</keyword>
<evidence type="ECO:0000256" key="1">
    <source>
        <dbReference type="ARBA" id="ARBA00022741"/>
    </source>
</evidence>
<dbReference type="InterPro" id="IPR010285">
    <property type="entry name" value="DNA_helicase_pif1-like_DEAD"/>
</dbReference>
<dbReference type="Pfam" id="PF05970">
    <property type="entry name" value="PIF1"/>
    <property type="match status" value="1"/>
</dbReference>
<feature type="compositionally biased region" description="Pro residues" evidence="10">
    <location>
        <begin position="1"/>
        <end position="11"/>
    </location>
</feature>
<dbReference type="GO" id="GO:0043139">
    <property type="term" value="F:5'-3' DNA helicase activity"/>
    <property type="evidence" value="ECO:0007669"/>
    <property type="project" value="UniProtKB-EC"/>
</dbReference>
<dbReference type="PANTHER" id="PTHR47642">
    <property type="entry name" value="ATP-DEPENDENT DNA HELICASE"/>
    <property type="match status" value="1"/>
</dbReference>
<accession>A0A423WDC4</accession>
<comment type="caution">
    <text evidence="12">The sequence shown here is derived from an EMBL/GenBank/DDBJ whole genome shotgun (WGS) entry which is preliminary data.</text>
</comment>
<evidence type="ECO:0000256" key="6">
    <source>
        <dbReference type="ARBA" id="ARBA00023125"/>
    </source>
</evidence>
<dbReference type="InterPro" id="IPR051055">
    <property type="entry name" value="PIF1_helicase"/>
</dbReference>
<evidence type="ECO:0000256" key="4">
    <source>
        <dbReference type="ARBA" id="ARBA00022806"/>
    </source>
</evidence>
<reference evidence="12 13" key="1">
    <citation type="submission" date="2015-09" db="EMBL/GenBank/DDBJ databases">
        <title>Host preference determinants of Valsa canker pathogens revealed by comparative genomics.</title>
        <authorList>
            <person name="Yin Z."/>
            <person name="Huang L."/>
        </authorList>
    </citation>
    <scope>NUCLEOTIDE SEQUENCE [LARGE SCALE GENOMIC DNA]</scope>
    <source>
        <strain evidence="12 13">03-1</strain>
    </source>
</reference>
<evidence type="ECO:0000256" key="10">
    <source>
        <dbReference type="SAM" id="MobiDB-lite"/>
    </source>
</evidence>
<gene>
    <name evidence="12" type="ORF">VMCG_05859</name>
</gene>
<keyword evidence="1 9" id="KW-0547">Nucleotide-binding</keyword>
<feature type="region of interest" description="Disordered" evidence="10">
    <location>
        <begin position="1"/>
        <end position="151"/>
    </location>
</feature>
<dbReference type="GO" id="GO:0006281">
    <property type="term" value="P:DNA repair"/>
    <property type="evidence" value="ECO:0007669"/>
    <property type="project" value="UniProtKB-KW"/>
</dbReference>
<keyword evidence="4 9" id="KW-0347">Helicase</keyword>
<protein>
    <recommendedName>
        <fullName evidence="9">ATP-dependent DNA helicase</fullName>
        <ecNumber evidence="9">5.6.2.3</ecNumber>
    </recommendedName>
</protein>
<keyword evidence="7 9" id="KW-0234">DNA repair</keyword>
<evidence type="ECO:0000256" key="5">
    <source>
        <dbReference type="ARBA" id="ARBA00022840"/>
    </source>
</evidence>
<keyword evidence="2 9" id="KW-0227">DNA damage</keyword>
<dbReference type="InterPro" id="IPR049163">
    <property type="entry name" value="Pif1-like_2B_dom"/>
</dbReference>
<dbReference type="InterPro" id="IPR003593">
    <property type="entry name" value="AAA+_ATPase"/>
</dbReference>
<comment type="catalytic activity">
    <reaction evidence="9">
        <text>ATP + H2O = ADP + phosphate + H(+)</text>
        <dbReference type="Rhea" id="RHEA:13065"/>
        <dbReference type="ChEBI" id="CHEBI:15377"/>
        <dbReference type="ChEBI" id="CHEBI:15378"/>
        <dbReference type="ChEBI" id="CHEBI:30616"/>
        <dbReference type="ChEBI" id="CHEBI:43474"/>
        <dbReference type="ChEBI" id="CHEBI:456216"/>
        <dbReference type="EC" id="5.6.2.3"/>
    </reaction>
</comment>
<dbReference type="Pfam" id="PF21530">
    <property type="entry name" value="Pif1_2B_dom"/>
    <property type="match status" value="1"/>
</dbReference>
<dbReference type="EMBL" id="LKEA01000019">
    <property type="protein sequence ID" value="ROW01275.1"/>
    <property type="molecule type" value="Genomic_DNA"/>
</dbReference>
<evidence type="ECO:0000256" key="7">
    <source>
        <dbReference type="ARBA" id="ARBA00023204"/>
    </source>
</evidence>
<dbReference type="GO" id="GO:0000723">
    <property type="term" value="P:telomere maintenance"/>
    <property type="evidence" value="ECO:0007669"/>
    <property type="project" value="InterPro"/>
</dbReference>
<keyword evidence="13" id="KW-1185">Reference proteome</keyword>
<dbReference type="OrthoDB" id="432234at2759"/>
<evidence type="ECO:0000313" key="13">
    <source>
        <dbReference type="Proteomes" id="UP000283895"/>
    </source>
</evidence>
<keyword evidence="6" id="KW-0238">DNA-binding</keyword>
<evidence type="ECO:0000256" key="8">
    <source>
        <dbReference type="ARBA" id="ARBA00023235"/>
    </source>
</evidence>
<keyword evidence="5 9" id="KW-0067">ATP-binding</keyword>
<dbReference type="PANTHER" id="PTHR47642:SF5">
    <property type="entry name" value="ATP-DEPENDENT DNA HELICASE"/>
    <property type="match status" value="1"/>
</dbReference>